<name>A0A1J5QFT8_9ZZZZ</name>
<feature type="region of interest" description="Disordered" evidence="1">
    <location>
        <begin position="9"/>
        <end position="48"/>
    </location>
</feature>
<feature type="region of interest" description="Disordered" evidence="1">
    <location>
        <begin position="171"/>
        <end position="215"/>
    </location>
</feature>
<comment type="caution">
    <text evidence="2">The sequence shown here is derived from an EMBL/GenBank/DDBJ whole genome shotgun (WGS) entry which is preliminary data.</text>
</comment>
<evidence type="ECO:0000256" key="1">
    <source>
        <dbReference type="SAM" id="MobiDB-lite"/>
    </source>
</evidence>
<protein>
    <submittedName>
        <fullName evidence="2">Uncharacterized protein</fullName>
    </submittedName>
</protein>
<organism evidence="2">
    <name type="scientific">mine drainage metagenome</name>
    <dbReference type="NCBI Taxonomy" id="410659"/>
    <lineage>
        <taxon>unclassified sequences</taxon>
        <taxon>metagenomes</taxon>
        <taxon>ecological metagenomes</taxon>
    </lineage>
</organism>
<accession>A0A1J5QFT8</accession>
<reference evidence="2" key="1">
    <citation type="submission" date="2016-10" db="EMBL/GenBank/DDBJ databases">
        <title>Sequence of Gallionella enrichment culture.</title>
        <authorList>
            <person name="Poehlein A."/>
            <person name="Muehling M."/>
            <person name="Daniel R."/>
        </authorList>
    </citation>
    <scope>NUCLEOTIDE SEQUENCE</scope>
</reference>
<evidence type="ECO:0000313" key="2">
    <source>
        <dbReference type="EMBL" id="OIQ82401.1"/>
    </source>
</evidence>
<gene>
    <name evidence="2" type="ORF">GALL_358150</name>
</gene>
<sequence length="215" mass="23326">MLNSSFVQLVGPRSLDTTRPPLPVRVEPDRSPRAGAPCEPEPGRVGEQPRSALRHWARGPDVPVDLGRHAAARGRLAGGPDWLCPYRGACAILPLAAGRTTVRTCPMCERRRRKVTVLGNLRAAAAMSTTCRAVVLPSPCSAWRPACRSTSEWGSAARADGRAWRLSHPVRGHQHAFRPATAARSTRTSLPGLKGRSRWACRRRSSDQAKSASHP</sequence>
<proteinExistence type="predicted"/>
<dbReference type="AlphaFoldDB" id="A0A1J5QFT8"/>
<dbReference type="EMBL" id="MLJW01000809">
    <property type="protein sequence ID" value="OIQ82401.1"/>
    <property type="molecule type" value="Genomic_DNA"/>
</dbReference>